<sequence>MLKIGDAVMWRGGFGSDLSQKAIITGIEVCPAGEKYGTPRESVEWSKIHSVVVDLDNGHWAKGHQISPL</sequence>
<dbReference type="EMBL" id="LR796916">
    <property type="protein sequence ID" value="CAB4174970.1"/>
    <property type="molecule type" value="Genomic_DNA"/>
</dbReference>
<organism evidence="2">
    <name type="scientific">uncultured Caudovirales phage</name>
    <dbReference type="NCBI Taxonomy" id="2100421"/>
    <lineage>
        <taxon>Viruses</taxon>
        <taxon>Duplodnaviria</taxon>
        <taxon>Heunggongvirae</taxon>
        <taxon>Uroviricota</taxon>
        <taxon>Caudoviricetes</taxon>
        <taxon>Peduoviridae</taxon>
        <taxon>Maltschvirus</taxon>
        <taxon>Maltschvirus maltsch</taxon>
    </lineage>
</organism>
<evidence type="ECO:0000313" key="2">
    <source>
        <dbReference type="EMBL" id="CAB4193346.1"/>
    </source>
</evidence>
<dbReference type="EMBL" id="LR797195">
    <property type="protein sequence ID" value="CAB4193346.1"/>
    <property type="molecule type" value="Genomic_DNA"/>
</dbReference>
<evidence type="ECO:0000313" key="1">
    <source>
        <dbReference type="EMBL" id="CAB4174970.1"/>
    </source>
</evidence>
<name>A0A6J5RFX3_9CAUD</name>
<reference evidence="2" key="1">
    <citation type="submission" date="2020-05" db="EMBL/GenBank/DDBJ databases">
        <authorList>
            <person name="Chiriac C."/>
            <person name="Salcher M."/>
            <person name="Ghai R."/>
            <person name="Kavagutti S V."/>
        </authorList>
    </citation>
    <scope>NUCLEOTIDE SEQUENCE</scope>
</reference>
<proteinExistence type="predicted"/>
<protein>
    <submittedName>
        <fullName evidence="2">Uncharacterized protein</fullName>
    </submittedName>
</protein>
<accession>A0A6J5RFX3</accession>
<gene>
    <name evidence="2" type="ORF">UFOVP1247_61</name>
    <name evidence="1" type="ORF">UFOVP970_101</name>
</gene>